<accession>A0A834XSI3</accession>
<organism evidence="1 2">
    <name type="scientific">Aphidius gifuensis</name>
    <name type="common">Parasitoid wasp</name>
    <dbReference type="NCBI Taxonomy" id="684658"/>
    <lineage>
        <taxon>Eukaryota</taxon>
        <taxon>Metazoa</taxon>
        <taxon>Ecdysozoa</taxon>
        <taxon>Arthropoda</taxon>
        <taxon>Hexapoda</taxon>
        <taxon>Insecta</taxon>
        <taxon>Pterygota</taxon>
        <taxon>Neoptera</taxon>
        <taxon>Endopterygota</taxon>
        <taxon>Hymenoptera</taxon>
        <taxon>Apocrita</taxon>
        <taxon>Ichneumonoidea</taxon>
        <taxon>Braconidae</taxon>
        <taxon>Aphidiinae</taxon>
        <taxon>Aphidius</taxon>
    </lineage>
</organism>
<evidence type="ECO:0000313" key="2">
    <source>
        <dbReference type="Proteomes" id="UP000639338"/>
    </source>
</evidence>
<reference evidence="1 2" key="1">
    <citation type="submission" date="2020-08" db="EMBL/GenBank/DDBJ databases">
        <title>Aphidius gifuensis genome sequencing and assembly.</title>
        <authorList>
            <person name="Du Z."/>
        </authorList>
    </citation>
    <scope>NUCLEOTIDE SEQUENCE [LARGE SCALE GENOMIC DNA]</scope>
    <source>
        <strain evidence="1">YNYX2018</strain>
        <tissue evidence="1">Adults</tissue>
    </source>
</reference>
<keyword evidence="2" id="KW-1185">Reference proteome</keyword>
<dbReference type="EMBL" id="JACMRX010000003">
    <property type="protein sequence ID" value="KAF7992653.1"/>
    <property type="molecule type" value="Genomic_DNA"/>
</dbReference>
<gene>
    <name evidence="1" type="ORF">HCN44_004997</name>
</gene>
<evidence type="ECO:0000313" key="1">
    <source>
        <dbReference type="EMBL" id="KAF7992653.1"/>
    </source>
</evidence>
<dbReference type="Proteomes" id="UP000639338">
    <property type="component" value="Unassembled WGS sequence"/>
</dbReference>
<proteinExistence type="predicted"/>
<dbReference type="OrthoDB" id="7741006at2759"/>
<comment type="caution">
    <text evidence="1">The sequence shown here is derived from an EMBL/GenBank/DDBJ whole genome shotgun (WGS) entry which is preliminary data.</text>
</comment>
<sequence>MSELKNCYSSENLDYSNCKNILYNDTSSLLKLNDDNNNLNLSKNEFTDVSLNMENIELNSLKFDDNYNDLDIDSIEKDSVLECNEFDDNNNTPLLIPVMCNKLFNNDDKITAYSYTPERIIKNHDYRILTPSPNFFPDLPNSLYYKKNYNNNINDKLTIKKLENLIDSSKFGSRHLKELMNQRDAEIFVPVSLRYRKYLKNRSKKFNYDDDVLEKDPLNIANCDTPSDIEIPELESSTSSSISCNDFKKSYKKIPVCLSDELATASNVYTTIDSHHTKIAFNKVVEILESLDSNPDQADVLIEDRFCSGHCGHDRLTRLALSIEQEDETYVTVNQENCHDVFNQLIQKVEKLQSSTKGIFKDVEILRKDYQYEDKKMEILEIETSSLRHEVKELKYLDDLVNLLRGELNKISQRNWPFLLGHNDNSNEEINLVV</sequence>
<dbReference type="AlphaFoldDB" id="A0A834XSI3"/>
<protein>
    <submittedName>
        <fullName evidence="1">Uncharacterized protein</fullName>
    </submittedName>
</protein>
<name>A0A834XSI3_APHGI</name>